<organism evidence="1 2">
    <name type="scientific">Avena sativa</name>
    <name type="common">Oat</name>
    <dbReference type="NCBI Taxonomy" id="4498"/>
    <lineage>
        <taxon>Eukaryota</taxon>
        <taxon>Viridiplantae</taxon>
        <taxon>Streptophyta</taxon>
        <taxon>Embryophyta</taxon>
        <taxon>Tracheophyta</taxon>
        <taxon>Spermatophyta</taxon>
        <taxon>Magnoliopsida</taxon>
        <taxon>Liliopsida</taxon>
        <taxon>Poales</taxon>
        <taxon>Poaceae</taxon>
        <taxon>BOP clade</taxon>
        <taxon>Pooideae</taxon>
        <taxon>Poodae</taxon>
        <taxon>Poeae</taxon>
        <taxon>Poeae Chloroplast Group 1 (Aveneae type)</taxon>
        <taxon>Aveninae</taxon>
        <taxon>Avena</taxon>
    </lineage>
</organism>
<proteinExistence type="predicted"/>
<dbReference type="Proteomes" id="UP001732700">
    <property type="component" value="Chromosome 6A"/>
</dbReference>
<sequence length="179" mass="18374">MTSSSSLSLSLPLVLLLALSVGAHVVDAGEQGLTRIHAYLHEILSGPNATTVAVAQSPLGGNATFGRLGVLDLEVRDGPDLGSSSIVGRYQGVFALADSVSPPGILTTVNVVFTAGEHGGSTLAILGRIGSFEDPFERAVVGGTGAFRMARGYCVTAAVANPTPESVVYEFDLFVKTDV</sequence>
<protein>
    <submittedName>
        <fullName evidence="1">Uncharacterized protein</fullName>
    </submittedName>
</protein>
<evidence type="ECO:0000313" key="1">
    <source>
        <dbReference type="EnsemblPlants" id="AVESA.00010b.r2.6AG1056890.1.CDS.1"/>
    </source>
</evidence>
<evidence type="ECO:0000313" key="2">
    <source>
        <dbReference type="Proteomes" id="UP001732700"/>
    </source>
</evidence>
<reference evidence="1" key="1">
    <citation type="submission" date="2021-05" db="EMBL/GenBank/DDBJ databases">
        <authorList>
            <person name="Scholz U."/>
            <person name="Mascher M."/>
            <person name="Fiebig A."/>
        </authorList>
    </citation>
    <scope>NUCLEOTIDE SEQUENCE [LARGE SCALE GENOMIC DNA]</scope>
</reference>
<name>A0ACD5YRT1_AVESA</name>
<keyword evidence="2" id="KW-1185">Reference proteome</keyword>
<reference evidence="1" key="2">
    <citation type="submission" date="2025-09" db="UniProtKB">
        <authorList>
            <consortium name="EnsemblPlants"/>
        </authorList>
    </citation>
    <scope>IDENTIFICATION</scope>
</reference>
<accession>A0ACD5YRT1</accession>
<dbReference type="EnsemblPlants" id="AVESA.00010b.r2.6AG1056890.1">
    <property type="protein sequence ID" value="AVESA.00010b.r2.6AG1056890.1.CDS.1"/>
    <property type="gene ID" value="AVESA.00010b.r2.6AG1056890"/>
</dbReference>